<proteinExistence type="predicted"/>
<dbReference type="RefSeq" id="WP_180286630.1">
    <property type="nucleotide sequence ID" value="NZ_JABFDB010000046.1"/>
</dbReference>
<evidence type="ECO:0000259" key="1">
    <source>
        <dbReference type="Pfam" id="PF02900"/>
    </source>
</evidence>
<dbReference type="Proteomes" id="UP000584642">
    <property type="component" value="Unassembled WGS sequence"/>
</dbReference>
<dbReference type="EMBL" id="JABFDB010000046">
    <property type="protein sequence ID" value="NYZ24855.1"/>
    <property type="molecule type" value="Genomic_DNA"/>
</dbReference>
<name>A0ABX2TKG9_9PROT</name>
<dbReference type="NCBIfam" id="NF009901">
    <property type="entry name" value="PRK13364.1"/>
    <property type="match status" value="1"/>
</dbReference>
<evidence type="ECO:0000313" key="3">
    <source>
        <dbReference type="Proteomes" id="UP000584642"/>
    </source>
</evidence>
<evidence type="ECO:0000313" key="2">
    <source>
        <dbReference type="EMBL" id="NYZ24855.1"/>
    </source>
</evidence>
<dbReference type="Pfam" id="PF02900">
    <property type="entry name" value="LigB"/>
    <property type="match status" value="1"/>
</dbReference>
<protein>
    <submittedName>
        <fullName evidence="2">Protocatechuate 3,4-dioxygenase</fullName>
    </submittedName>
</protein>
<dbReference type="InterPro" id="IPR004183">
    <property type="entry name" value="Xdiol_dOase_suB"/>
</dbReference>
<reference evidence="2 3" key="1">
    <citation type="submission" date="2020-05" db="EMBL/GenBank/DDBJ databases">
        <title>Azospirillum oleiclasticum sp. nov, a nitrogen-fixing and heavy crude oil-emulsifying bacterium isolated from the crude oil of Yumen Oilfield.</title>
        <authorList>
            <person name="Wu D."/>
            <person name="Cai M."/>
            <person name="Zhang X."/>
        </authorList>
    </citation>
    <scope>NUCLEOTIDE SEQUENCE [LARGE SCALE GENOMIC DNA]</scope>
    <source>
        <strain evidence="2 3">ROY-1-1-2</strain>
    </source>
</reference>
<gene>
    <name evidence="2" type="ORF">HND93_34560</name>
</gene>
<accession>A0ABX2TKG9</accession>
<comment type="caution">
    <text evidence="2">The sequence shown here is derived from an EMBL/GenBank/DDBJ whole genome shotgun (WGS) entry which is preliminary data.</text>
</comment>
<dbReference type="SUPFAM" id="SSF53213">
    <property type="entry name" value="LigB-like"/>
    <property type="match status" value="1"/>
</dbReference>
<sequence>MARIVGGMTSSHIPAIGNAIAGELFEDPYWKPFFDGYPAARAWLDKVRPDVAIVIYNDHGLNFFLDKMPTFAIGAAASYRNDDEGWGLKPLPPYPGDPELSWHLINALVNDEFDICSCQEMLVDHGFTVPMSLFWPDRVGMTVRTIPVAVNTVQHPLPTPARCFKLGQAIGRAVESYGRDLKVVVVGTGGLSHQLDGQRAGFINKDFDLMCMEKIVSDPEALTRYSIHDLVRLAGAQGAELILWLIMRGALGGTVTKVHSHYHIPISNTGAGLLVLENAA</sequence>
<feature type="domain" description="Extradiol ring-cleavage dioxygenase class III enzyme subunit B" evidence="1">
    <location>
        <begin position="8"/>
        <end position="270"/>
    </location>
</feature>
<dbReference type="Gene3D" id="3.40.830.10">
    <property type="entry name" value="LigB-like"/>
    <property type="match status" value="1"/>
</dbReference>
<dbReference type="NCBIfam" id="NF009903">
    <property type="entry name" value="PRK13366.1"/>
    <property type="match status" value="1"/>
</dbReference>
<keyword evidence="3" id="KW-1185">Reference proteome</keyword>
<dbReference type="NCBIfam" id="NF009902">
    <property type="entry name" value="PRK13365.1"/>
    <property type="match status" value="1"/>
</dbReference>
<organism evidence="2 3">
    <name type="scientific">Azospirillum oleiclasticum</name>
    <dbReference type="NCBI Taxonomy" id="2735135"/>
    <lineage>
        <taxon>Bacteria</taxon>
        <taxon>Pseudomonadati</taxon>
        <taxon>Pseudomonadota</taxon>
        <taxon>Alphaproteobacteria</taxon>
        <taxon>Rhodospirillales</taxon>
        <taxon>Azospirillaceae</taxon>
        <taxon>Azospirillum</taxon>
    </lineage>
</organism>